<evidence type="ECO:0000313" key="3">
    <source>
        <dbReference type="Proteomes" id="UP000438429"/>
    </source>
</evidence>
<accession>A0A6A4TG38</accession>
<proteinExistence type="predicted"/>
<dbReference type="EMBL" id="VEVO01000001">
    <property type="protein sequence ID" value="KAF0046546.1"/>
    <property type="molecule type" value="Genomic_DNA"/>
</dbReference>
<dbReference type="Proteomes" id="UP000438429">
    <property type="component" value="Unassembled WGS sequence"/>
</dbReference>
<sequence>MINSTADSEERNHDLQTGWSPRRARTLEIQLSHGGRSPHATAQHERRSITRSSVDTQLMAKGPFKVAHLSPAHSPPPHTRDALFMAPLARYKNQPVSAAVCRTSRDSFSPCQNVAGALVQFLQRQGAWSSDIRVRS</sequence>
<feature type="region of interest" description="Disordered" evidence="1">
    <location>
        <begin position="1"/>
        <end position="52"/>
    </location>
</feature>
<evidence type="ECO:0000313" key="2">
    <source>
        <dbReference type="EMBL" id="KAF0046546.1"/>
    </source>
</evidence>
<protein>
    <submittedName>
        <fullName evidence="2">Uncharacterized protein</fullName>
    </submittedName>
</protein>
<comment type="caution">
    <text evidence="2">The sequence shown here is derived from an EMBL/GenBank/DDBJ whole genome shotgun (WGS) entry which is preliminary data.</text>
</comment>
<organism evidence="2 3">
    <name type="scientific">Scophthalmus maximus</name>
    <name type="common">Turbot</name>
    <name type="synonym">Psetta maxima</name>
    <dbReference type="NCBI Taxonomy" id="52904"/>
    <lineage>
        <taxon>Eukaryota</taxon>
        <taxon>Metazoa</taxon>
        <taxon>Chordata</taxon>
        <taxon>Craniata</taxon>
        <taxon>Vertebrata</taxon>
        <taxon>Euteleostomi</taxon>
        <taxon>Actinopterygii</taxon>
        <taxon>Neopterygii</taxon>
        <taxon>Teleostei</taxon>
        <taxon>Neoteleostei</taxon>
        <taxon>Acanthomorphata</taxon>
        <taxon>Carangaria</taxon>
        <taxon>Pleuronectiformes</taxon>
        <taxon>Pleuronectoidei</taxon>
        <taxon>Scophthalmidae</taxon>
        <taxon>Scophthalmus</taxon>
    </lineage>
</organism>
<gene>
    <name evidence="2" type="ORF">F2P81_000179</name>
</gene>
<evidence type="ECO:0000256" key="1">
    <source>
        <dbReference type="SAM" id="MobiDB-lite"/>
    </source>
</evidence>
<reference evidence="2 3" key="1">
    <citation type="submission" date="2019-06" db="EMBL/GenBank/DDBJ databases">
        <title>Draft genomes of female and male turbot (Scophthalmus maximus).</title>
        <authorList>
            <person name="Xu H."/>
            <person name="Xu X.-W."/>
            <person name="Shao C."/>
            <person name="Chen S."/>
        </authorList>
    </citation>
    <scope>NUCLEOTIDE SEQUENCE [LARGE SCALE GENOMIC DNA]</scope>
    <source>
        <strain evidence="2">Ysfricsl-2016a</strain>
        <tissue evidence="2">Blood</tissue>
    </source>
</reference>
<name>A0A6A4TG38_SCOMX</name>
<dbReference type="AlphaFoldDB" id="A0A6A4TG38"/>